<accession>A0A8S9GRD0</accession>
<organism evidence="2">
    <name type="scientific">Brassica cretica</name>
    <name type="common">Mustard</name>
    <dbReference type="NCBI Taxonomy" id="69181"/>
    <lineage>
        <taxon>Eukaryota</taxon>
        <taxon>Viridiplantae</taxon>
        <taxon>Streptophyta</taxon>
        <taxon>Embryophyta</taxon>
        <taxon>Tracheophyta</taxon>
        <taxon>Spermatophyta</taxon>
        <taxon>Magnoliopsida</taxon>
        <taxon>eudicotyledons</taxon>
        <taxon>Gunneridae</taxon>
        <taxon>Pentapetalae</taxon>
        <taxon>rosids</taxon>
        <taxon>malvids</taxon>
        <taxon>Brassicales</taxon>
        <taxon>Brassicaceae</taxon>
        <taxon>Brassiceae</taxon>
        <taxon>Brassica</taxon>
    </lineage>
</organism>
<evidence type="ECO:0000313" key="2">
    <source>
        <dbReference type="EMBL" id="KAF2546787.1"/>
    </source>
</evidence>
<comment type="caution">
    <text evidence="2">The sequence shown here is derived from an EMBL/GenBank/DDBJ whole genome shotgun (WGS) entry which is preliminary data.</text>
</comment>
<keyword evidence="1" id="KW-0812">Transmembrane</keyword>
<keyword evidence="1" id="KW-0472">Membrane</keyword>
<feature type="transmembrane region" description="Helical" evidence="1">
    <location>
        <begin position="64"/>
        <end position="89"/>
    </location>
</feature>
<protein>
    <submittedName>
        <fullName evidence="2">Uncharacterized protein</fullName>
    </submittedName>
</protein>
<name>A0A8S9GRD0_BRACR</name>
<keyword evidence="1" id="KW-1133">Transmembrane helix</keyword>
<gene>
    <name evidence="2" type="ORF">F2Q70_00023155</name>
</gene>
<reference evidence="2" key="1">
    <citation type="submission" date="2019-12" db="EMBL/GenBank/DDBJ databases">
        <title>Genome sequencing and annotation of Brassica cretica.</title>
        <authorList>
            <person name="Studholme D.J."/>
            <person name="Sarris P.F."/>
        </authorList>
    </citation>
    <scope>NUCLEOTIDE SEQUENCE</scope>
    <source>
        <strain evidence="2">PFS-102/07</strain>
        <tissue evidence="2">Leaf</tissue>
    </source>
</reference>
<evidence type="ECO:0000256" key="1">
    <source>
        <dbReference type="SAM" id="Phobius"/>
    </source>
</evidence>
<sequence length="191" mass="21932">MATSSSYDLESQVLLLCLNMGVFLDFDPIATSELTNRQHPLRLQPPHYYLRGKTKLQEQNSKKWTYWLMVLLAVTISSLAIVFTIYWDIFKDSGLMNRNYNNYKEEHGMMSMKMMTMIMLRSGGGEEMMETGRLVGHLGRVVKDPKSGNEFGVSELRDEENLSPAKKKHYCRHTNSQIQANGSIWGKRTNG</sequence>
<dbReference type="EMBL" id="QGKY02001925">
    <property type="protein sequence ID" value="KAF2546787.1"/>
    <property type="molecule type" value="Genomic_DNA"/>
</dbReference>
<proteinExistence type="predicted"/>
<dbReference type="AlphaFoldDB" id="A0A8S9GRD0"/>